<reference evidence="2" key="1">
    <citation type="submission" date="2021-02" db="EMBL/GenBank/DDBJ databases">
        <authorList>
            <person name="Dougan E. K."/>
            <person name="Rhodes N."/>
            <person name="Thang M."/>
            <person name="Chan C."/>
        </authorList>
    </citation>
    <scope>NUCLEOTIDE SEQUENCE</scope>
</reference>
<evidence type="ECO:0000313" key="2">
    <source>
        <dbReference type="EMBL" id="CAE7510774.1"/>
    </source>
</evidence>
<protein>
    <submittedName>
        <fullName evidence="2">Uncharacterized protein</fullName>
    </submittedName>
</protein>
<organism evidence="2 3">
    <name type="scientific">Symbiodinium pilosum</name>
    <name type="common">Dinoflagellate</name>
    <dbReference type="NCBI Taxonomy" id="2952"/>
    <lineage>
        <taxon>Eukaryota</taxon>
        <taxon>Sar</taxon>
        <taxon>Alveolata</taxon>
        <taxon>Dinophyceae</taxon>
        <taxon>Suessiales</taxon>
        <taxon>Symbiodiniaceae</taxon>
        <taxon>Symbiodinium</taxon>
    </lineage>
</organism>
<comment type="caution">
    <text evidence="2">The sequence shown here is derived from an EMBL/GenBank/DDBJ whole genome shotgun (WGS) entry which is preliminary data.</text>
</comment>
<proteinExistence type="predicted"/>
<keyword evidence="3" id="KW-1185">Reference proteome</keyword>
<evidence type="ECO:0000313" key="3">
    <source>
        <dbReference type="Proteomes" id="UP000649617"/>
    </source>
</evidence>
<feature type="compositionally biased region" description="Basic residues" evidence="1">
    <location>
        <begin position="87"/>
        <end position="101"/>
    </location>
</feature>
<feature type="region of interest" description="Disordered" evidence="1">
    <location>
        <begin position="76"/>
        <end position="108"/>
    </location>
</feature>
<dbReference type="EMBL" id="CAJNIZ010028779">
    <property type="protein sequence ID" value="CAE7510774.1"/>
    <property type="molecule type" value="Genomic_DNA"/>
</dbReference>
<name>A0A812T8L1_SYMPI</name>
<evidence type="ECO:0000256" key="1">
    <source>
        <dbReference type="SAM" id="MobiDB-lite"/>
    </source>
</evidence>
<gene>
    <name evidence="2" type="ORF">SPIL2461_LOCUS13290</name>
</gene>
<accession>A0A812T8L1</accession>
<feature type="region of interest" description="Disordered" evidence="1">
    <location>
        <begin position="1"/>
        <end position="57"/>
    </location>
</feature>
<sequence>MPASTRPCSLPPQRHRPSPPEAERALPARQRSPVGGQAWPMAIGAPPTRRRQPATPAPALKCDAYEAPVLGDLPHELQGSGVSYYPRPRRARSRSKSRRRAQVGDEAK</sequence>
<feature type="non-terminal residue" evidence="2">
    <location>
        <position position="108"/>
    </location>
</feature>
<dbReference type="Proteomes" id="UP000649617">
    <property type="component" value="Unassembled WGS sequence"/>
</dbReference>
<dbReference type="AlphaFoldDB" id="A0A812T8L1"/>